<dbReference type="InterPro" id="IPR013324">
    <property type="entry name" value="RNA_pol_sigma_r3/r4-like"/>
</dbReference>
<dbReference type="Gene3D" id="1.10.10.10">
    <property type="entry name" value="Winged helix-like DNA-binding domain superfamily/Winged helix DNA-binding domain"/>
    <property type="match status" value="1"/>
</dbReference>
<dbReference type="Proteomes" id="UP000199503">
    <property type="component" value="Unassembled WGS sequence"/>
</dbReference>
<dbReference type="SUPFAM" id="SSF88659">
    <property type="entry name" value="Sigma3 and sigma4 domains of RNA polymerase sigma factors"/>
    <property type="match status" value="1"/>
</dbReference>
<evidence type="ECO:0000313" key="3">
    <source>
        <dbReference type="Proteomes" id="UP000199503"/>
    </source>
</evidence>
<evidence type="ECO:0000259" key="1">
    <source>
        <dbReference type="Pfam" id="PF04545"/>
    </source>
</evidence>
<dbReference type="InterPro" id="IPR007630">
    <property type="entry name" value="RNA_pol_sigma70_r4"/>
</dbReference>
<dbReference type="AlphaFoldDB" id="A0A1H9QUT9"/>
<keyword evidence="3" id="KW-1185">Reference proteome</keyword>
<dbReference type="InterPro" id="IPR036388">
    <property type="entry name" value="WH-like_DNA-bd_sf"/>
</dbReference>
<feature type="domain" description="RNA polymerase sigma-70 region 4" evidence="1">
    <location>
        <begin position="13"/>
        <end position="62"/>
    </location>
</feature>
<sequence length="72" mass="7943">MNAPRSAALVAEALSSLEPEHRVVVVRAFYRHRSVAELADELGLPQDTVKSRLNHGLHALRNALRDNGVMES</sequence>
<name>A0A1H9QUT9_9PSEU</name>
<gene>
    <name evidence="2" type="ORF">SAMN04488000_110264</name>
</gene>
<dbReference type="STRING" id="65499.SAMN04488000_110264"/>
<dbReference type="CDD" id="cd06171">
    <property type="entry name" value="Sigma70_r4"/>
    <property type="match status" value="1"/>
</dbReference>
<accession>A0A1H9QUT9</accession>
<organism evidence="2 3">
    <name type="scientific">Lentzea albida</name>
    <dbReference type="NCBI Taxonomy" id="65499"/>
    <lineage>
        <taxon>Bacteria</taxon>
        <taxon>Bacillati</taxon>
        <taxon>Actinomycetota</taxon>
        <taxon>Actinomycetes</taxon>
        <taxon>Pseudonocardiales</taxon>
        <taxon>Pseudonocardiaceae</taxon>
        <taxon>Lentzea</taxon>
    </lineage>
</organism>
<dbReference type="Pfam" id="PF04545">
    <property type="entry name" value="Sigma70_r4"/>
    <property type="match status" value="1"/>
</dbReference>
<evidence type="ECO:0000313" key="2">
    <source>
        <dbReference type="EMBL" id="SER64234.1"/>
    </source>
</evidence>
<protein>
    <submittedName>
        <fullName evidence="2">Sigma-70, region 4</fullName>
    </submittedName>
</protein>
<dbReference type="EMBL" id="FOFV01000010">
    <property type="protein sequence ID" value="SER64234.1"/>
    <property type="molecule type" value="Genomic_DNA"/>
</dbReference>
<dbReference type="RefSeq" id="WP_218159732.1">
    <property type="nucleotide sequence ID" value="NZ_FOFV01000010.1"/>
</dbReference>
<dbReference type="GO" id="GO:0006352">
    <property type="term" value="P:DNA-templated transcription initiation"/>
    <property type="evidence" value="ECO:0007669"/>
    <property type="project" value="InterPro"/>
</dbReference>
<proteinExistence type="predicted"/>
<reference evidence="3" key="1">
    <citation type="submission" date="2016-10" db="EMBL/GenBank/DDBJ databases">
        <authorList>
            <person name="Varghese N."/>
            <person name="Submissions S."/>
        </authorList>
    </citation>
    <scope>NUCLEOTIDE SEQUENCE [LARGE SCALE GENOMIC DNA]</scope>
    <source>
        <strain evidence="3">DSM 44437</strain>
    </source>
</reference>
<dbReference type="GO" id="GO:0003700">
    <property type="term" value="F:DNA-binding transcription factor activity"/>
    <property type="evidence" value="ECO:0007669"/>
    <property type="project" value="InterPro"/>
</dbReference>